<keyword evidence="8 11" id="KW-0539">Nucleus</keyword>
<dbReference type="PROSITE" id="PS50827">
    <property type="entry name" value="DDT"/>
    <property type="match status" value="1"/>
</dbReference>
<dbReference type="GO" id="GO:0003677">
    <property type="term" value="F:DNA binding"/>
    <property type="evidence" value="ECO:0007669"/>
    <property type="project" value="TreeGrafter"/>
</dbReference>
<dbReference type="InterPro" id="IPR028941">
    <property type="entry name" value="WHIM2_dom"/>
</dbReference>
<keyword evidence="3 10" id="KW-0863">Zinc-finger</keyword>
<dbReference type="GO" id="GO:0045740">
    <property type="term" value="P:positive regulation of DNA replication"/>
    <property type="evidence" value="ECO:0007669"/>
    <property type="project" value="TreeGrafter"/>
</dbReference>
<dbReference type="PROSITE" id="PS00633">
    <property type="entry name" value="BROMODOMAIN_1"/>
    <property type="match status" value="1"/>
</dbReference>
<dbReference type="SMART" id="SM00249">
    <property type="entry name" value="PHD"/>
    <property type="match status" value="2"/>
</dbReference>
<evidence type="ECO:0000313" key="18">
    <source>
        <dbReference type="WBParaSite" id="TMUE_3000013384.1"/>
    </source>
</evidence>
<name>A0A5S6R244_TRIMR</name>
<dbReference type="GO" id="GO:0008270">
    <property type="term" value="F:zinc ion binding"/>
    <property type="evidence" value="ECO:0007669"/>
    <property type="project" value="UniProtKB-KW"/>
</dbReference>
<evidence type="ECO:0000259" key="15">
    <source>
        <dbReference type="PROSITE" id="PS50827"/>
    </source>
</evidence>
<dbReference type="Gene3D" id="3.30.40.10">
    <property type="entry name" value="Zinc/RING finger domain, C3HC4 (zinc finger)"/>
    <property type="match status" value="2"/>
</dbReference>
<evidence type="ECO:0000256" key="11">
    <source>
        <dbReference type="PROSITE-ProRule" id="PRU00475"/>
    </source>
</evidence>
<dbReference type="WBParaSite" id="TMUE_3000013384.1">
    <property type="protein sequence ID" value="TMUE_3000013384.1"/>
    <property type="gene ID" value="WBGene00292923"/>
</dbReference>
<dbReference type="Pfam" id="PF00628">
    <property type="entry name" value="PHD"/>
    <property type="match status" value="2"/>
</dbReference>
<evidence type="ECO:0000256" key="6">
    <source>
        <dbReference type="ARBA" id="ARBA00023117"/>
    </source>
</evidence>
<dbReference type="GO" id="GO:0006338">
    <property type="term" value="P:chromatin remodeling"/>
    <property type="evidence" value="ECO:0007669"/>
    <property type="project" value="InterPro"/>
</dbReference>
<dbReference type="GO" id="GO:0008623">
    <property type="term" value="C:CHRAC"/>
    <property type="evidence" value="ECO:0007669"/>
    <property type="project" value="TreeGrafter"/>
</dbReference>
<evidence type="ECO:0000256" key="8">
    <source>
        <dbReference type="ARBA" id="ARBA00023242"/>
    </source>
</evidence>
<dbReference type="InterPro" id="IPR036427">
    <property type="entry name" value="Bromodomain-like_sf"/>
</dbReference>
<dbReference type="STRING" id="70415.A0A5S6R244"/>
<feature type="region of interest" description="Disordered" evidence="12">
    <location>
        <begin position="1082"/>
        <end position="1106"/>
    </location>
</feature>
<dbReference type="PROSITE" id="PS51136">
    <property type="entry name" value="WAC"/>
    <property type="match status" value="1"/>
</dbReference>
<dbReference type="PANTHER" id="PTHR46510">
    <property type="entry name" value="BROMODOMAIN ADJACENT TO ZINC FINGER DOMAIN PROTEIN 1A"/>
    <property type="match status" value="1"/>
</dbReference>
<evidence type="ECO:0000256" key="3">
    <source>
        <dbReference type="ARBA" id="ARBA00022771"/>
    </source>
</evidence>
<evidence type="ECO:0000256" key="10">
    <source>
        <dbReference type="PROSITE-ProRule" id="PRU00146"/>
    </source>
</evidence>
<dbReference type="InterPro" id="IPR019787">
    <property type="entry name" value="Znf_PHD-finger"/>
</dbReference>
<dbReference type="InterPro" id="IPR018501">
    <property type="entry name" value="DDT_dom"/>
</dbReference>
<dbReference type="InterPro" id="IPR011011">
    <property type="entry name" value="Znf_FYVE_PHD"/>
</dbReference>
<feature type="domain" description="PHD-type" evidence="14">
    <location>
        <begin position="1114"/>
        <end position="1165"/>
    </location>
</feature>
<evidence type="ECO:0000256" key="2">
    <source>
        <dbReference type="ARBA" id="ARBA00022723"/>
    </source>
</evidence>
<keyword evidence="6 9" id="KW-0103">Bromodomain</keyword>
<evidence type="ECO:0000256" key="7">
    <source>
        <dbReference type="ARBA" id="ARBA00023163"/>
    </source>
</evidence>
<comment type="subcellular location">
    <subcellularLocation>
        <location evidence="1 11">Nucleus</location>
    </subcellularLocation>
</comment>
<organism evidence="17 18">
    <name type="scientific">Trichuris muris</name>
    <name type="common">Mouse whipworm</name>
    <dbReference type="NCBI Taxonomy" id="70415"/>
    <lineage>
        <taxon>Eukaryota</taxon>
        <taxon>Metazoa</taxon>
        <taxon>Ecdysozoa</taxon>
        <taxon>Nematoda</taxon>
        <taxon>Enoplea</taxon>
        <taxon>Dorylaimia</taxon>
        <taxon>Trichinellida</taxon>
        <taxon>Trichuridae</taxon>
        <taxon>Trichuris</taxon>
    </lineage>
</organism>
<evidence type="ECO:0000259" key="13">
    <source>
        <dbReference type="PROSITE" id="PS50014"/>
    </source>
</evidence>
<accession>A0A5S6R244</accession>
<dbReference type="SMART" id="SM00571">
    <property type="entry name" value="DDT"/>
    <property type="match status" value="1"/>
</dbReference>
<dbReference type="InterPro" id="IPR047171">
    <property type="entry name" value="BAZ1A"/>
</dbReference>
<dbReference type="InterPro" id="IPR019786">
    <property type="entry name" value="Zinc_finger_PHD-type_CS"/>
</dbReference>
<evidence type="ECO:0000256" key="12">
    <source>
        <dbReference type="SAM" id="MobiDB-lite"/>
    </source>
</evidence>
<protein>
    <submittedName>
        <fullName evidence="18">Bromodomain adjacent to zinc finger domain protein 1A</fullName>
    </submittedName>
</protein>
<evidence type="ECO:0000256" key="1">
    <source>
        <dbReference type="ARBA" id="ARBA00004123"/>
    </source>
</evidence>
<dbReference type="InterPro" id="IPR018359">
    <property type="entry name" value="Bromodomain_CS"/>
</dbReference>
<dbReference type="InterPro" id="IPR001487">
    <property type="entry name" value="Bromodomain"/>
</dbReference>
<dbReference type="PRINTS" id="PR00503">
    <property type="entry name" value="BROMODOMAIN"/>
</dbReference>
<dbReference type="GO" id="GO:0006355">
    <property type="term" value="P:regulation of DNA-templated transcription"/>
    <property type="evidence" value="ECO:0007669"/>
    <property type="project" value="TreeGrafter"/>
</dbReference>
<keyword evidence="7" id="KW-0804">Transcription</keyword>
<dbReference type="CDD" id="cd15489">
    <property type="entry name" value="PHD_SF"/>
    <property type="match status" value="1"/>
</dbReference>
<dbReference type="GO" id="GO:0000228">
    <property type="term" value="C:nuclear chromosome"/>
    <property type="evidence" value="ECO:0007669"/>
    <property type="project" value="TreeGrafter"/>
</dbReference>
<evidence type="ECO:0000313" key="17">
    <source>
        <dbReference type="Proteomes" id="UP000046395"/>
    </source>
</evidence>
<proteinExistence type="predicted"/>
<feature type="region of interest" description="Disordered" evidence="12">
    <location>
        <begin position="929"/>
        <end position="953"/>
    </location>
</feature>
<keyword evidence="5" id="KW-0805">Transcription regulation</keyword>
<reference evidence="18" key="1">
    <citation type="submission" date="2019-12" db="UniProtKB">
        <authorList>
            <consortium name="WormBaseParasite"/>
        </authorList>
    </citation>
    <scope>IDENTIFICATION</scope>
</reference>
<dbReference type="InterPro" id="IPR013083">
    <property type="entry name" value="Znf_RING/FYVE/PHD"/>
</dbReference>
<dbReference type="Pfam" id="PF15613">
    <property type="entry name" value="WSD"/>
    <property type="match status" value="1"/>
</dbReference>
<evidence type="ECO:0000256" key="9">
    <source>
        <dbReference type="PROSITE-ProRule" id="PRU00035"/>
    </source>
</evidence>
<dbReference type="SUPFAM" id="SSF57903">
    <property type="entry name" value="FYVE/PHD zinc finger"/>
    <property type="match status" value="2"/>
</dbReference>
<feature type="domain" description="PHD-type" evidence="14">
    <location>
        <begin position="1027"/>
        <end position="1077"/>
    </location>
</feature>
<dbReference type="GO" id="GO:0031445">
    <property type="term" value="P:regulation of heterochromatin formation"/>
    <property type="evidence" value="ECO:0007669"/>
    <property type="project" value="TreeGrafter"/>
</dbReference>
<evidence type="ECO:0000256" key="5">
    <source>
        <dbReference type="ARBA" id="ARBA00023015"/>
    </source>
</evidence>
<feature type="compositionally biased region" description="Polar residues" evidence="12">
    <location>
        <begin position="1196"/>
        <end position="1214"/>
    </location>
</feature>
<dbReference type="PROSITE" id="PS50014">
    <property type="entry name" value="BROMODOMAIN_2"/>
    <property type="match status" value="1"/>
</dbReference>
<dbReference type="PROSITE" id="PS01359">
    <property type="entry name" value="ZF_PHD_1"/>
    <property type="match status" value="1"/>
</dbReference>
<dbReference type="SUPFAM" id="SSF47370">
    <property type="entry name" value="Bromodomain"/>
    <property type="match status" value="1"/>
</dbReference>
<evidence type="ECO:0000259" key="16">
    <source>
        <dbReference type="PROSITE" id="PS51136"/>
    </source>
</evidence>
<dbReference type="InterPro" id="IPR013136">
    <property type="entry name" value="WSTF_Acf1_Cbp146"/>
</dbReference>
<dbReference type="Proteomes" id="UP000046395">
    <property type="component" value="Unassembled WGS sequence"/>
</dbReference>
<dbReference type="PANTHER" id="PTHR46510:SF1">
    <property type="entry name" value="BROMODOMAIN ADJACENT TO ZINC FINGER DOMAIN PROTEIN 1A"/>
    <property type="match status" value="1"/>
</dbReference>
<sequence length="1357" mass="154378">MNENLVVSPPPEDLRPDEFVFYCSQTGEIYRGFENYFNRILLLKSCVWQCTATGRQGLTYQEALERELASSASLKNFPETLIRPVLFIVGLTNRSTLNAVANDVYSFVSDHYFIGEEVEYTGARGRRKCGVIKSMEWSPQKAEYFGEYTFNDIIVAQNQAGNEEWMGSLRYGIKPYEECRDANNEEQTLPGRAIVHVDAPLVIGRKVPFSRRQCRNILKICCELSEGAWVVQESTVESYNIGGTEWKDLFNGPLPVFSANPLKNNGSDDDYSSECSVIGNRDEEVEMEEDYDEADGSEVYVVDQEAERSRQMLSTLINDARELNIELSEDLEKRIANGERVTDADCTLVRAMIRKAKTERKESDRLRRRQDREQLLEWRKSRDDLLCDDHKALPHFSSVSLPDGIGADRFGDCMSLLEFVHSYSDMLNEKDFFPDGFSLTQLYVALIDQRPTGTFAHLMCMLLQRIFALQTEEDGDEEDVARIEDAAGGLENSEIVNRFYSSYVDYATKMSEQTRDIHGMSARYLPLNGYTLTEVLRVYFTVSGYFTGTKNAKFRYLSRGGFKCIDDQAFQFALAHRDFVERLKTESLYDFSPNDRLDMLIVLRDQLLTFSAFRVRVDRNLERIRTLRVEMRHLCGLDSRLEKEAAAARYRISNNAKERLNANDAPSKETEAPVDKRKLEATRKLQRLVAKALQDPSYSPETAVTMIKDSARPFLSSVLFDRLEIAEIDLVRELQRRYSHDCCQAMVEELFELMGKCGLLTGRDRAFRRYWFCRSVRALLIEDYDPVVGSCCEATSLDRVLSDQENADDEHRMRSELLVCSGRKDDCPVHGADHQRPRWTLASNADQFDQLIKRLNPRGVREMDLIEFCNLFRSQIDHMLQSPDPTLTNPPIMDAAQFDLSEDSVEQRLKSRFEEVAQRLRDSRMTCFDEEDGTDESTVKLEPTGDFDERRGRDESHCQGWRLYIENPVISEITIPAEEENGEEVIQKVYRLEKWKLSLSTATTYSAVLLHLATLESSIVWQRSLSQMRCRVCRRKGCTATFAFCSECERPFHLTCLKPPLDRVPGPSWICKLCAEASGMSDAQTGKDKSPTGEASKSAQDGQPAEMSDLPEAYPTCSVCSVEVTYRKQLIACSSCTANFHTKCASVKKSEVNVAAWKCAQCSAVPADEHTKEDLKVSRSGRVLKRPKSIAFGGFTSHNGSTNSEEGCHSSGNDSDGMIVTRRRSNGTEQSADERSVTERCNSLLSLLNSHVDSWPFKTPVSKKIAPDYYKVIRSPMDLSTVLKKFEAGQYDCFGDLSSDIELIFNNCYLYNESSAEVYGCGERLQHFFCQQLSSLHLTAADPLTPSKRRKTSSIRF</sequence>
<evidence type="ECO:0000256" key="4">
    <source>
        <dbReference type="ARBA" id="ARBA00022833"/>
    </source>
</evidence>
<dbReference type="Pfam" id="PF10537">
    <property type="entry name" value="WAC_Acf1_DNA_bd"/>
    <property type="match status" value="1"/>
</dbReference>
<dbReference type="PROSITE" id="PS50016">
    <property type="entry name" value="ZF_PHD_2"/>
    <property type="match status" value="2"/>
</dbReference>
<feature type="domain" description="WAC" evidence="16">
    <location>
        <begin position="18"/>
        <end position="128"/>
    </location>
</feature>
<dbReference type="InterPro" id="IPR001965">
    <property type="entry name" value="Znf_PHD"/>
</dbReference>
<dbReference type="Gene3D" id="1.20.920.10">
    <property type="entry name" value="Bromodomain-like"/>
    <property type="match status" value="1"/>
</dbReference>
<dbReference type="Pfam" id="PF00439">
    <property type="entry name" value="Bromodomain"/>
    <property type="match status" value="1"/>
</dbReference>
<evidence type="ECO:0000259" key="14">
    <source>
        <dbReference type="PROSITE" id="PS50016"/>
    </source>
</evidence>
<feature type="domain" description="Bromo" evidence="13">
    <location>
        <begin position="1249"/>
        <end position="1319"/>
    </location>
</feature>
<keyword evidence="4" id="KW-0862">Zinc</keyword>
<feature type="domain" description="DDT" evidence="15">
    <location>
        <begin position="407"/>
        <end position="472"/>
    </location>
</feature>
<dbReference type="SMART" id="SM00297">
    <property type="entry name" value="BROMO"/>
    <property type="match status" value="1"/>
</dbReference>
<keyword evidence="17" id="KW-1185">Reference proteome</keyword>
<feature type="region of interest" description="Disordered" evidence="12">
    <location>
        <begin position="1194"/>
        <end position="1237"/>
    </location>
</feature>
<keyword evidence="2" id="KW-0479">Metal-binding</keyword>